<dbReference type="RefSeq" id="YP_001152126.1">
    <property type="nucleotide sequence ID" value="NC_004677.2"/>
</dbReference>
<sequence>MINERKVMNRVQVYIYRLSGHNVEVFSVLVMENLVLVIEKSKTCS</sequence>
<dbReference type="EMBL" id="AY228468">
    <property type="protein sequence ID" value="ABP35373.1"/>
    <property type="molecule type" value="Genomic_DNA"/>
</dbReference>
<name>A4QMK6_PINKO</name>
<organism evidence="1">
    <name type="scientific">Pinus koraiensis</name>
    <name type="common">Korean pine</name>
    <dbReference type="NCBI Taxonomy" id="88728"/>
    <lineage>
        <taxon>Eukaryota</taxon>
        <taxon>Viridiplantae</taxon>
        <taxon>Streptophyta</taxon>
        <taxon>Embryophyta</taxon>
        <taxon>Tracheophyta</taxon>
        <taxon>Spermatophyta</taxon>
        <taxon>Pinopsida</taxon>
        <taxon>Pinidae</taxon>
        <taxon>Conifers I</taxon>
        <taxon>Pinales</taxon>
        <taxon>Pinaceae</taxon>
        <taxon>Pinus</taxon>
        <taxon>Pinus subgen. Strobus</taxon>
    </lineage>
</organism>
<reference evidence="1" key="1">
    <citation type="submission" date="2007-04" db="EMBL/GenBank/DDBJ databases">
        <authorList>
            <person name="Noh E.W."/>
            <person name="Lee J.S."/>
            <person name="Choi Y.I."/>
            <person name="Han M.S."/>
            <person name="Yi Y.S."/>
            <person name="Han S.U."/>
        </authorList>
    </citation>
    <scope>NUCLEOTIDE SEQUENCE</scope>
</reference>
<evidence type="ECO:0000313" key="1">
    <source>
        <dbReference type="EMBL" id="ABP35373.1"/>
    </source>
</evidence>
<keyword evidence="1" id="KW-0934">Plastid</keyword>
<dbReference type="AlphaFoldDB" id="A4QMK6"/>
<geneLocation type="chloroplast" evidence="1"/>
<keyword evidence="1" id="KW-0150">Chloroplast</keyword>
<protein>
    <submittedName>
        <fullName evidence="1">ORF45b</fullName>
    </submittedName>
</protein>
<dbReference type="GeneID" id="5048528"/>
<accession>A4QMK6</accession>
<proteinExistence type="predicted"/>